<dbReference type="PROSITE" id="PS51186">
    <property type="entry name" value="GNAT"/>
    <property type="match status" value="1"/>
</dbReference>
<dbReference type="InterPro" id="IPR016181">
    <property type="entry name" value="Acyl_CoA_acyltransferase"/>
</dbReference>
<dbReference type="CDD" id="cd04301">
    <property type="entry name" value="NAT_SF"/>
    <property type="match status" value="1"/>
</dbReference>
<organism evidence="2 3">
    <name type="scientific">Humibacillus xanthopallidus</name>
    <dbReference type="NCBI Taxonomy" id="412689"/>
    <lineage>
        <taxon>Bacteria</taxon>
        <taxon>Bacillati</taxon>
        <taxon>Actinomycetota</taxon>
        <taxon>Actinomycetes</taxon>
        <taxon>Micrococcales</taxon>
        <taxon>Intrasporangiaceae</taxon>
        <taxon>Humibacillus</taxon>
    </lineage>
</organism>
<evidence type="ECO:0000313" key="3">
    <source>
        <dbReference type="Proteomes" id="UP000316747"/>
    </source>
</evidence>
<feature type="domain" description="N-acetyltransferase" evidence="1">
    <location>
        <begin position="5"/>
        <end position="168"/>
    </location>
</feature>
<dbReference type="EMBL" id="VFPM01000001">
    <property type="protein sequence ID" value="TQM65073.1"/>
    <property type="molecule type" value="Genomic_DNA"/>
</dbReference>
<proteinExistence type="predicted"/>
<dbReference type="Gene3D" id="3.40.630.30">
    <property type="match status" value="1"/>
</dbReference>
<dbReference type="Proteomes" id="UP000316747">
    <property type="component" value="Unassembled WGS sequence"/>
</dbReference>
<evidence type="ECO:0000313" key="2">
    <source>
        <dbReference type="EMBL" id="TQM65073.1"/>
    </source>
</evidence>
<comment type="caution">
    <text evidence="2">The sequence shown here is derived from an EMBL/GenBank/DDBJ whole genome shotgun (WGS) entry which is preliminary data.</text>
</comment>
<protein>
    <submittedName>
        <fullName evidence="2">Acetyltransferase (GNAT) family protein</fullName>
    </submittedName>
</protein>
<dbReference type="PANTHER" id="PTHR43617:SF38">
    <property type="entry name" value="N-ACETYLTRANSFERASE DOMAIN-CONTAINING PROTEIN"/>
    <property type="match status" value="1"/>
</dbReference>
<sequence length="168" mass="18930">MAVSTDFEVVVPHLADAEELASVHVQAWREAYAELLPEHFYDDAARESRQVMWSGRLSEEDARERFRVARREGRIVGFVAHGPAADHQGHPPVRNEQLYALYVLSSCYGHGVGQALLDQALSERPAQLWVAKGNARARRFYEKNGFTADGTEQVDPDLDGLVEIRMVR</sequence>
<gene>
    <name evidence="2" type="ORF">FBY41_1457</name>
</gene>
<dbReference type="GO" id="GO:0016747">
    <property type="term" value="F:acyltransferase activity, transferring groups other than amino-acyl groups"/>
    <property type="evidence" value="ECO:0007669"/>
    <property type="project" value="InterPro"/>
</dbReference>
<reference evidence="2 3" key="1">
    <citation type="submission" date="2019-06" db="EMBL/GenBank/DDBJ databases">
        <title>Genome sequencing of plant associated microbes to promote plant fitness in Sorghum bicolor and Oryza sativa.</title>
        <authorList>
            <person name="Coleman-Derr D."/>
        </authorList>
    </citation>
    <scope>NUCLEOTIDE SEQUENCE [LARGE SCALE GENOMIC DNA]</scope>
    <source>
        <strain evidence="2 3">KV-663</strain>
    </source>
</reference>
<name>A0A543I3A2_9MICO</name>
<evidence type="ECO:0000259" key="1">
    <source>
        <dbReference type="PROSITE" id="PS51186"/>
    </source>
</evidence>
<keyword evidence="2" id="KW-0808">Transferase</keyword>
<dbReference type="AlphaFoldDB" id="A0A543I3A2"/>
<dbReference type="PANTHER" id="PTHR43617">
    <property type="entry name" value="L-AMINO ACID N-ACETYLTRANSFERASE"/>
    <property type="match status" value="1"/>
</dbReference>
<dbReference type="InterPro" id="IPR000182">
    <property type="entry name" value="GNAT_dom"/>
</dbReference>
<accession>A0A543I3A2</accession>
<dbReference type="InterPro" id="IPR050276">
    <property type="entry name" value="MshD_Acetyltransferase"/>
</dbReference>
<dbReference type="Pfam" id="PF13508">
    <property type="entry name" value="Acetyltransf_7"/>
    <property type="match status" value="1"/>
</dbReference>
<keyword evidence="3" id="KW-1185">Reference proteome</keyword>
<dbReference type="SUPFAM" id="SSF55729">
    <property type="entry name" value="Acyl-CoA N-acyltransferases (Nat)"/>
    <property type="match status" value="1"/>
</dbReference>